<name>A0A9N9GJW8_FUNMO</name>
<dbReference type="AlphaFoldDB" id="A0A9N9GJW8"/>
<comment type="caution">
    <text evidence="1">The sequence shown here is derived from an EMBL/GenBank/DDBJ whole genome shotgun (WGS) entry which is preliminary data.</text>
</comment>
<protein>
    <submittedName>
        <fullName evidence="1">2568_t:CDS:1</fullName>
    </submittedName>
</protein>
<keyword evidence="2" id="KW-1185">Reference proteome</keyword>
<reference evidence="1" key="1">
    <citation type="submission" date="2021-06" db="EMBL/GenBank/DDBJ databases">
        <authorList>
            <person name="Kallberg Y."/>
            <person name="Tangrot J."/>
            <person name="Rosling A."/>
        </authorList>
    </citation>
    <scope>NUCLEOTIDE SEQUENCE</scope>
    <source>
        <strain evidence="1">87-6 pot B 2015</strain>
    </source>
</reference>
<proteinExistence type="predicted"/>
<dbReference type="Proteomes" id="UP000789375">
    <property type="component" value="Unassembled WGS sequence"/>
</dbReference>
<sequence>MSTGSSEKYKKTLDLAIKEADDEELRSKNFRRLGNMNAIKNSVHCGVHNTNLNLYKEINTLSLSKDRLSIKNTKDHEGEDLEEEDQKEDFAYWNILNLTENTQIKSLFSMNNWEEMVESFNNEVKLNESDFLDVIEYFFDEVSQIIKKDDKDINAIDRLTLKIIETN</sequence>
<accession>A0A9N9GJW8</accession>
<dbReference type="EMBL" id="CAJVPP010002661">
    <property type="protein sequence ID" value="CAG8607315.1"/>
    <property type="molecule type" value="Genomic_DNA"/>
</dbReference>
<evidence type="ECO:0000313" key="1">
    <source>
        <dbReference type="EMBL" id="CAG8607315.1"/>
    </source>
</evidence>
<gene>
    <name evidence="1" type="ORF">FMOSSE_LOCUS9271</name>
</gene>
<evidence type="ECO:0000313" key="2">
    <source>
        <dbReference type="Proteomes" id="UP000789375"/>
    </source>
</evidence>
<organism evidence="1 2">
    <name type="scientific">Funneliformis mosseae</name>
    <name type="common">Endomycorrhizal fungus</name>
    <name type="synonym">Glomus mosseae</name>
    <dbReference type="NCBI Taxonomy" id="27381"/>
    <lineage>
        <taxon>Eukaryota</taxon>
        <taxon>Fungi</taxon>
        <taxon>Fungi incertae sedis</taxon>
        <taxon>Mucoromycota</taxon>
        <taxon>Glomeromycotina</taxon>
        <taxon>Glomeromycetes</taxon>
        <taxon>Glomerales</taxon>
        <taxon>Glomeraceae</taxon>
        <taxon>Funneliformis</taxon>
    </lineage>
</organism>